<name>A0A1T2Y206_PSEFL</name>
<dbReference type="AlphaFoldDB" id="A0A1T2Y206"/>
<dbReference type="InterPro" id="IPR007540">
    <property type="entry name" value="Fimbrial_CS1-type"/>
</dbReference>
<evidence type="ECO:0008006" key="4">
    <source>
        <dbReference type="Google" id="ProtNLM"/>
    </source>
</evidence>
<gene>
    <name evidence="2" type="ORF">BFW87_25405</name>
</gene>
<sequence>MVDRAVWLSIAVFMLMGSSAHAAREVREFDVFLDIPKPIFYVVPVEIDWIQNSQYLKWDPISSTLASLRKEFDVRNNSGAITASLLAKPVLSNGIAGQEIALAVTFNDVTLSEVGDREAVSAADARLGSRVMLEIMPVKPANGYRPGQYYGSVNMLFNAVAPL</sequence>
<dbReference type="Proteomes" id="UP000190965">
    <property type="component" value="Unassembled WGS sequence"/>
</dbReference>
<dbReference type="GO" id="GO:0009289">
    <property type="term" value="C:pilus"/>
    <property type="evidence" value="ECO:0007669"/>
    <property type="project" value="InterPro"/>
</dbReference>
<keyword evidence="1" id="KW-0732">Signal</keyword>
<dbReference type="OrthoDB" id="6631372at2"/>
<evidence type="ECO:0000313" key="2">
    <source>
        <dbReference type="EMBL" id="OPA86092.1"/>
    </source>
</evidence>
<dbReference type="EMBL" id="MSDF01000052">
    <property type="protein sequence ID" value="OPA86092.1"/>
    <property type="molecule type" value="Genomic_DNA"/>
</dbReference>
<dbReference type="Gene3D" id="2.60.40.2040">
    <property type="entry name" value="CFA/I fimbrial subunit E, pilin domain"/>
    <property type="match status" value="1"/>
</dbReference>
<evidence type="ECO:0000313" key="3">
    <source>
        <dbReference type="Proteomes" id="UP000190965"/>
    </source>
</evidence>
<feature type="chain" id="PRO_5012301070" description="Adhesin" evidence="1">
    <location>
        <begin position="23"/>
        <end position="163"/>
    </location>
</feature>
<reference evidence="2 3" key="1">
    <citation type="submission" date="2016-12" db="EMBL/GenBank/DDBJ databases">
        <title>Draft genome sequences of seven strains of Pseudomonas fluorescens that produce 4-formylaminooxyvinylglycine.</title>
        <authorList>
            <person name="Okrent R.A."/>
            <person name="Manning V.A."/>
            <person name="Trippe K.M."/>
        </authorList>
    </citation>
    <scope>NUCLEOTIDE SEQUENCE [LARGE SCALE GENOMIC DNA]</scope>
    <source>
        <strain evidence="2 3">P5A</strain>
    </source>
</reference>
<dbReference type="RefSeq" id="WP_078742464.1">
    <property type="nucleotide sequence ID" value="NZ_MSDF01000052.1"/>
</dbReference>
<protein>
    <recommendedName>
        <fullName evidence="4">Adhesin</fullName>
    </recommendedName>
</protein>
<comment type="caution">
    <text evidence="2">The sequence shown here is derived from an EMBL/GenBank/DDBJ whole genome shotgun (WGS) entry which is preliminary data.</text>
</comment>
<accession>A0A1T2Y206</accession>
<organism evidence="2 3">
    <name type="scientific">Pseudomonas fluorescens</name>
    <dbReference type="NCBI Taxonomy" id="294"/>
    <lineage>
        <taxon>Bacteria</taxon>
        <taxon>Pseudomonadati</taxon>
        <taxon>Pseudomonadota</taxon>
        <taxon>Gammaproteobacteria</taxon>
        <taxon>Pseudomonadales</taxon>
        <taxon>Pseudomonadaceae</taxon>
        <taxon>Pseudomonas</taxon>
    </lineage>
</organism>
<proteinExistence type="predicted"/>
<dbReference type="Pfam" id="PF04449">
    <property type="entry name" value="Fimbrial_CS1"/>
    <property type="match status" value="1"/>
</dbReference>
<evidence type="ECO:0000256" key="1">
    <source>
        <dbReference type="SAM" id="SignalP"/>
    </source>
</evidence>
<feature type="signal peptide" evidence="1">
    <location>
        <begin position="1"/>
        <end position="22"/>
    </location>
</feature>